<keyword evidence="2" id="KW-1185">Reference proteome</keyword>
<dbReference type="InterPro" id="IPR029060">
    <property type="entry name" value="PIN-like_dom_sf"/>
</dbReference>
<comment type="caution">
    <text evidence="1">The sequence shown here is derived from an EMBL/GenBank/DDBJ whole genome shotgun (WGS) entry which is preliminary data.</text>
</comment>
<dbReference type="Gene3D" id="3.40.50.1010">
    <property type="entry name" value="5'-nuclease"/>
    <property type="match status" value="1"/>
</dbReference>
<dbReference type="SUPFAM" id="SSF88723">
    <property type="entry name" value="PIN domain-like"/>
    <property type="match status" value="1"/>
</dbReference>
<accession>A0A852ZN97</accession>
<dbReference type="RefSeq" id="WP_218903933.1">
    <property type="nucleotide sequence ID" value="NZ_JACBZD010000001.1"/>
</dbReference>
<dbReference type="Proteomes" id="UP000567795">
    <property type="component" value="Unassembled WGS sequence"/>
</dbReference>
<proteinExistence type="predicted"/>
<evidence type="ECO:0000313" key="2">
    <source>
        <dbReference type="Proteomes" id="UP000567795"/>
    </source>
</evidence>
<organism evidence="1 2">
    <name type="scientific">Allostreptomyces psammosilenae</name>
    <dbReference type="NCBI Taxonomy" id="1892865"/>
    <lineage>
        <taxon>Bacteria</taxon>
        <taxon>Bacillati</taxon>
        <taxon>Actinomycetota</taxon>
        <taxon>Actinomycetes</taxon>
        <taxon>Kitasatosporales</taxon>
        <taxon>Streptomycetaceae</taxon>
        <taxon>Allostreptomyces</taxon>
    </lineage>
</organism>
<dbReference type="AlphaFoldDB" id="A0A852ZN97"/>
<evidence type="ECO:0000313" key="1">
    <source>
        <dbReference type="EMBL" id="NYI03883.1"/>
    </source>
</evidence>
<reference evidence="1 2" key="1">
    <citation type="submission" date="2020-07" db="EMBL/GenBank/DDBJ databases">
        <title>Sequencing the genomes of 1000 actinobacteria strains.</title>
        <authorList>
            <person name="Klenk H.-P."/>
        </authorList>
    </citation>
    <scope>NUCLEOTIDE SEQUENCE [LARGE SCALE GENOMIC DNA]</scope>
    <source>
        <strain evidence="1 2">DSM 42178</strain>
    </source>
</reference>
<dbReference type="EMBL" id="JACBZD010000001">
    <property type="protein sequence ID" value="NYI03883.1"/>
    <property type="molecule type" value="Genomic_DNA"/>
</dbReference>
<sequence length="133" mass="13930">MRALYARRLVLDAGALRDAERHPRGRVWAMCEAEVDEGRRPLLPVTVLAQMWRGGAGQAGLARVVKTCELVTMDDTMARRVGALLGLSGTADVVDAMVVVVAMEAGAAVVTSDPGDLGKLAEAVGAPVPLIVL</sequence>
<name>A0A852ZN97_9ACTN</name>
<gene>
    <name evidence="1" type="ORF">FHU37_000826</name>
</gene>
<protein>
    <recommendedName>
        <fullName evidence="3">PIN domain-containing protein</fullName>
    </recommendedName>
</protein>
<evidence type="ECO:0008006" key="3">
    <source>
        <dbReference type="Google" id="ProtNLM"/>
    </source>
</evidence>